<reference evidence="4" key="1">
    <citation type="journal article" date="2019" name="Int. J. Syst. Evol. Microbiol.">
        <title>The Global Catalogue of Microorganisms (GCM) 10K type strain sequencing project: providing services to taxonomists for standard genome sequencing and annotation.</title>
        <authorList>
            <consortium name="The Broad Institute Genomics Platform"/>
            <consortium name="The Broad Institute Genome Sequencing Center for Infectious Disease"/>
            <person name="Wu L."/>
            <person name="Ma J."/>
        </authorList>
    </citation>
    <scope>NUCLEOTIDE SEQUENCE [LARGE SCALE GENOMIC DNA]</scope>
    <source>
        <strain evidence="4">JCM 17705</strain>
    </source>
</reference>
<sequence>MKTSACRKTYLLLILIFLILDNTISHAQQKAGIKFVHGLSWAQIKAKAKKERKYIFVDGYTTWCGPCKMMAQDIFPQQKVGDFFNQHFINVSVQFDVSKTDNAETRKWYKDAKYLENTYKVNSYPTFLYFNPDGELVHTISGGTTNPDEFISKSKAALDPKLQLISLKKQFDKGKRDTAFLSTYISAAQQANNDTLAIKGINAYLGTHPDMLAPKSIGFIVIATKTSTDPGFKTLLNNAKEVDAVAGKGKSAEILNDIVFEEEVLPFLRTDGKITRYPGGMITISGDVIKEVAWDKVKEKLEQKYPGISDQIIMAAKPSHYEWLADWPKYTEAVTAYIAKYGSSISDDKLSGYAWQVFSNTDDKQNLTTAAGWIKPAATDAGLNNLNSVYTYANLLYKAGQKEQAITYLQDVMSKSPEKGKNFSGLLTKIKNNEQTWQ</sequence>
<organism evidence="3 4">
    <name type="scientific">Mucilaginibacter gynuensis</name>
    <dbReference type="NCBI Taxonomy" id="1302236"/>
    <lineage>
        <taxon>Bacteria</taxon>
        <taxon>Pseudomonadati</taxon>
        <taxon>Bacteroidota</taxon>
        <taxon>Sphingobacteriia</taxon>
        <taxon>Sphingobacteriales</taxon>
        <taxon>Sphingobacteriaceae</taxon>
        <taxon>Mucilaginibacter</taxon>
    </lineage>
</organism>
<dbReference type="RefSeq" id="WP_345212603.1">
    <property type="nucleotide sequence ID" value="NZ_BAABFT010000010.1"/>
</dbReference>
<dbReference type="Gene3D" id="3.40.30.10">
    <property type="entry name" value="Glutaredoxin"/>
    <property type="match status" value="1"/>
</dbReference>
<dbReference type="EMBL" id="BAABFT010000010">
    <property type="protein sequence ID" value="GAA4331031.1"/>
    <property type="molecule type" value="Genomic_DNA"/>
</dbReference>
<accession>A0ABP8GWP6</accession>
<keyword evidence="1" id="KW-0732">Signal</keyword>
<dbReference type="InterPro" id="IPR013766">
    <property type="entry name" value="Thioredoxin_domain"/>
</dbReference>
<dbReference type="PROSITE" id="PS51352">
    <property type="entry name" value="THIOREDOXIN_2"/>
    <property type="match status" value="1"/>
</dbReference>
<comment type="caution">
    <text evidence="3">The sequence shown here is derived from an EMBL/GenBank/DDBJ whole genome shotgun (WGS) entry which is preliminary data.</text>
</comment>
<feature type="domain" description="Thioredoxin" evidence="2">
    <location>
        <begin position="22"/>
        <end position="163"/>
    </location>
</feature>
<dbReference type="Pfam" id="PF13098">
    <property type="entry name" value="Thioredoxin_2"/>
    <property type="match status" value="1"/>
</dbReference>
<keyword evidence="4" id="KW-1185">Reference proteome</keyword>
<evidence type="ECO:0000256" key="1">
    <source>
        <dbReference type="SAM" id="SignalP"/>
    </source>
</evidence>
<feature type="chain" id="PRO_5046498234" description="Thioredoxin domain-containing protein" evidence="1">
    <location>
        <begin position="28"/>
        <end position="438"/>
    </location>
</feature>
<proteinExistence type="predicted"/>
<feature type="signal peptide" evidence="1">
    <location>
        <begin position="1"/>
        <end position="27"/>
    </location>
</feature>
<dbReference type="Proteomes" id="UP001500582">
    <property type="component" value="Unassembled WGS sequence"/>
</dbReference>
<name>A0ABP8GWP6_9SPHI</name>
<protein>
    <recommendedName>
        <fullName evidence="2">Thioredoxin domain-containing protein</fullName>
    </recommendedName>
</protein>
<dbReference type="InterPro" id="IPR036249">
    <property type="entry name" value="Thioredoxin-like_sf"/>
</dbReference>
<dbReference type="InterPro" id="IPR012336">
    <property type="entry name" value="Thioredoxin-like_fold"/>
</dbReference>
<evidence type="ECO:0000259" key="2">
    <source>
        <dbReference type="PROSITE" id="PS51352"/>
    </source>
</evidence>
<dbReference type="SUPFAM" id="SSF52833">
    <property type="entry name" value="Thioredoxin-like"/>
    <property type="match status" value="1"/>
</dbReference>
<gene>
    <name evidence="3" type="ORF">GCM10023149_36650</name>
</gene>
<evidence type="ECO:0000313" key="3">
    <source>
        <dbReference type="EMBL" id="GAA4331031.1"/>
    </source>
</evidence>
<evidence type="ECO:0000313" key="4">
    <source>
        <dbReference type="Proteomes" id="UP001500582"/>
    </source>
</evidence>